<name>A0A485K818_9STRA</name>
<organism evidence="3 4">
    <name type="scientific">Aphanomyces stellatus</name>
    <dbReference type="NCBI Taxonomy" id="120398"/>
    <lineage>
        <taxon>Eukaryota</taxon>
        <taxon>Sar</taxon>
        <taxon>Stramenopiles</taxon>
        <taxon>Oomycota</taxon>
        <taxon>Saprolegniomycetes</taxon>
        <taxon>Saprolegniales</taxon>
        <taxon>Verrucalvaceae</taxon>
        <taxon>Aphanomyces</taxon>
    </lineage>
</organism>
<dbReference type="EMBL" id="CAADRA010000088">
    <property type="protein sequence ID" value="VFT78454.1"/>
    <property type="molecule type" value="Genomic_DNA"/>
</dbReference>
<feature type="compositionally biased region" description="Polar residues" evidence="1">
    <location>
        <begin position="1"/>
        <end position="20"/>
    </location>
</feature>
<sequence length="108" mass="11819">MPAQKNTANKQQTKTPSQQPVKAMPSPAKQNEAPKQSQASKAAPVVTPQQAVKPAPMARKTSLTAVQQQEQQQILNILIDDAGKDWKPRVKSTTFCIPGELDFTHMTL</sequence>
<dbReference type="Proteomes" id="UP000332933">
    <property type="component" value="Unassembled WGS sequence"/>
</dbReference>
<feature type="region of interest" description="Disordered" evidence="1">
    <location>
        <begin position="1"/>
        <end position="64"/>
    </location>
</feature>
<gene>
    <name evidence="3" type="primary">Aste57867_1235</name>
    <name evidence="2" type="ORF">As57867_001234</name>
    <name evidence="3" type="ORF">ASTE57867_1235</name>
</gene>
<reference evidence="2" key="2">
    <citation type="submission" date="2019-06" db="EMBL/GenBank/DDBJ databases">
        <title>Genomics analysis of Aphanomyces spp. identifies a new class of oomycete effector associated with host adaptation.</title>
        <authorList>
            <person name="Gaulin E."/>
        </authorList>
    </citation>
    <scope>NUCLEOTIDE SEQUENCE</scope>
    <source>
        <strain evidence="2">CBS 578.67</strain>
    </source>
</reference>
<dbReference type="EMBL" id="VJMH01000088">
    <property type="protein sequence ID" value="KAF0719167.1"/>
    <property type="molecule type" value="Genomic_DNA"/>
</dbReference>
<evidence type="ECO:0000313" key="3">
    <source>
        <dbReference type="EMBL" id="VFT78454.1"/>
    </source>
</evidence>
<evidence type="ECO:0000313" key="2">
    <source>
        <dbReference type="EMBL" id="KAF0719167.1"/>
    </source>
</evidence>
<evidence type="ECO:0000313" key="4">
    <source>
        <dbReference type="Proteomes" id="UP000332933"/>
    </source>
</evidence>
<keyword evidence="4" id="KW-1185">Reference proteome</keyword>
<dbReference type="AlphaFoldDB" id="A0A485K818"/>
<protein>
    <submittedName>
        <fullName evidence="3">Aste57867_1235 protein</fullName>
    </submittedName>
</protein>
<accession>A0A485K818</accession>
<proteinExistence type="predicted"/>
<evidence type="ECO:0000256" key="1">
    <source>
        <dbReference type="SAM" id="MobiDB-lite"/>
    </source>
</evidence>
<reference evidence="3 4" key="1">
    <citation type="submission" date="2019-03" db="EMBL/GenBank/DDBJ databases">
        <authorList>
            <person name="Gaulin E."/>
            <person name="Dumas B."/>
        </authorList>
    </citation>
    <scope>NUCLEOTIDE SEQUENCE [LARGE SCALE GENOMIC DNA]</scope>
    <source>
        <strain evidence="3">CBS 568.67</strain>
    </source>
</reference>